<dbReference type="EMBL" id="JAWQEG010009003">
    <property type="protein sequence ID" value="KAK3849299.1"/>
    <property type="molecule type" value="Genomic_DNA"/>
</dbReference>
<evidence type="ECO:0000256" key="1">
    <source>
        <dbReference type="SAM" id="MobiDB-lite"/>
    </source>
</evidence>
<evidence type="ECO:0000313" key="2">
    <source>
        <dbReference type="EMBL" id="KAK3849299.1"/>
    </source>
</evidence>
<dbReference type="Proteomes" id="UP001286313">
    <property type="component" value="Unassembled WGS sequence"/>
</dbReference>
<proteinExistence type="predicted"/>
<organism evidence="2 3">
    <name type="scientific">Petrolisthes cinctipes</name>
    <name type="common">Flat porcelain crab</name>
    <dbReference type="NCBI Taxonomy" id="88211"/>
    <lineage>
        <taxon>Eukaryota</taxon>
        <taxon>Metazoa</taxon>
        <taxon>Ecdysozoa</taxon>
        <taxon>Arthropoda</taxon>
        <taxon>Crustacea</taxon>
        <taxon>Multicrustacea</taxon>
        <taxon>Malacostraca</taxon>
        <taxon>Eumalacostraca</taxon>
        <taxon>Eucarida</taxon>
        <taxon>Decapoda</taxon>
        <taxon>Pleocyemata</taxon>
        <taxon>Anomura</taxon>
        <taxon>Galatheoidea</taxon>
        <taxon>Porcellanidae</taxon>
        <taxon>Petrolisthes</taxon>
    </lineage>
</organism>
<name>A0AAE1EEU6_PETCI</name>
<accession>A0AAE1EEU6</accession>
<feature type="region of interest" description="Disordered" evidence="1">
    <location>
        <begin position="89"/>
        <end position="108"/>
    </location>
</feature>
<evidence type="ECO:0000313" key="3">
    <source>
        <dbReference type="Proteomes" id="UP001286313"/>
    </source>
</evidence>
<protein>
    <submittedName>
        <fullName evidence="2">Uncharacterized protein</fullName>
    </submittedName>
</protein>
<feature type="region of interest" description="Disordered" evidence="1">
    <location>
        <begin position="57"/>
        <end position="79"/>
    </location>
</feature>
<sequence>MEGGVKPRINNGLVKRAAGTVRRPGCSGIIQSQSGHYHNVHKWFQRLSSLPTVVRIPPDKSSAPGHPALHLPRPTKRPETASLCDLAKQAGSMKREAQGRYNKGIQVS</sequence>
<keyword evidence="3" id="KW-1185">Reference proteome</keyword>
<dbReference type="AlphaFoldDB" id="A0AAE1EEU6"/>
<reference evidence="2" key="1">
    <citation type="submission" date="2023-10" db="EMBL/GenBank/DDBJ databases">
        <title>Genome assemblies of two species of porcelain crab, Petrolisthes cinctipes and Petrolisthes manimaculis (Anomura: Porcellanidae).</title>
        <authorList>
            <person name="Angst P."/>
        </authorList>
    </citation>
    <scope>NUCLEOTIDE SEQUENCE</scope>
    <source>
        <strain evidence="2">PB745_01</strain>
        <tissue evidence="2">Gill</tissue>
    </source>
</reference>
<gene>
    <name evidence="2" type="ORF">Pcinc_043938</name>
</gene>
<comment type="caution">
    <text evidence="2">The sequence shown here is derived from an EMBL/GenBank/DDBJ whole genome shotgun (WGS) entry which is preliminary data.</text>
</comment>